<organism evidence="1 2">
    <name type="scientific">Panagrolaimus sp. PS1159</name>
    <dbReference type="NCBI Taxonomy" id="55785"/>
    <lineage>
        <taxon>Eukaryota</taxon>
        <taxon>Metazoa</taxon>
        <taxon>Ecdysozoa</taxon>
        <taxon>Nematoda</taxon>
        <taxon>Chromadorea</taxon>
        <taxon>Rhabditida</taxon>
        <taxon>Tylenchina</taxon>
        <taxon>Panagrolaimomorpha</taxon>
        <taxon>Panagrolaimoidea</taxon>
        <taxon>Panagrolaimidae</taxon>
        <taxon>Panagrolaimus</taxon>
    </lineage>
</organism>
<proteinExistence type="predicted"/>
<sequence>MEGENEVKSTLRPRLASTSTLRRPSLTQFLFGGKSQNNLLSANYPSRGASQISLSSAGSNNNLNRRRPRASIAIPIDSQRHSFGSETESEDEGIIDDEQINQQQSLAESVEAFLALRRQNQSATKAQSKQQSKAVMRKVMRVVVLGARKTGKTAILQQLACFNDITTQPYISTIDDTYQIQTQLDPNDLPKEVIIFHDTAGIQDFGNTEIRRPYLQVADAFILVYSVVEHETFNKMDILKRNIEKHFAKEKKDIPIVIIGTMTDLSGRQVSSEFANTYANKERVKLFEVSATNRSLLVDIIHYLSGRYFHPIKESKFSLSKRLRPEKSNASSQQVLTDI</sequence>
<dbReference type="WBParaSite" id="PS1159_v2.g15784.t1">
    <property type="protein sequence ID" value="PS1159_v2.g15784.t1"/>
    <property type="gene ID" value="PS1159_v2.g15784"/>
</dbReference>
<evidence type="ECO:0000313" key="1">
    <source>
        <dbReference type="Proteomes" id="UP000887580"/>
    </source>
</evidence>
<dbReference type="Proteomes" id="UP000887580">
    <property type="component" value="Unplaced"/>
</dbReference>
<protein>
    <submittedName>
        <fullName evidence="2">Uncharacterized protein</fullName>
    </submittedName>
</protein>
<accession>A0AC35FBD2</accession>
<evidence type="ECO:0000313" key="2">
    <source>
        <dbReference type="WBParaSite" id="PS1159_v2.g15784.t1"/>
    </source>
</evidence>
<name>A0AC35FBD2_9BILA</name>
<reference evidence="2" key="1">
    <citation type="submission" date="2022-11" db="UniProtKB">
        <authorList>
            <consortium name="WormBaseParasite"/>
        </authorList>
    </citation>
    <scope>IDENTIFICATION</scope>
</reference>